<evidence type="ECO:0000313" key="5">
    <source>
        <dbReference type="EMBL" id="KZS86438.1"/>
    </source>
</evidence>
<feature type="transmembrane region" description="Helical" evidence="4">
    <location>
        <begin position="328"/>
        <end position="352"/>
    </location>
</feature>
<dbReference type="InterPro" id="IPR001680">
    <property type="entry name" value="WD40_rpt"/>
</dbReference>
<keyword evidence="4" id="KW-0472">Membrane</keyword>
<dbReference type="PANTHER" id="PTHR22838">
    <property type="entry name" value="WD REPEAT PROTEIN 26-RELATED"/>
    <property type="match status" value="1"/>
</dbReference>
<name>A0A164M7E6_9AGAM</name>
<dbReference type="PANTHER" id="PTHR22838:SF0">
    <property type="entry name" value="WD REPEAT-CONTAINING PROTEIN 26"/>
    <property type="match status" value="1"/>
</dbReference>
<evidence type="ECO:0000256" key="4">
    <source>
        <dbReference type="SAM" id="Phobius"/>
    </source>
</evidence>
<dbReference type="SMART" id="SM00320">
    <property type="entry name" value="WD40"/>
    <property type="match status" value="4"/>
</dbReference>
<accession>A0A164M7E6</accession>
<evidence type="ECO:0000256" key="1">
    <source>
        <dbReference type="ARBA" id="ARBA00022574"/>
    </source>
</evidence>
<reference evidence="5 6" key="1">
    <citation type="journal article" date="2016" name="Mol. Biol. Evol.">
        <title>Comparative Genomics of Early-Diverging Mushroom-Forming Fungi Provides Insights into the Origins of Lignocellulose Decay Capabilities.</title>
        <authorList>
            <person name="Nagy L.G."/>
            <person name="Riley R."/>
            <person name="Tritt A."/>
            <person name="Adam C."/>
            <person name="Daum C."/>
            <person name="Floudas D."/>
            <person name="Sun H."/>
            <person name="Yadav J.S."/>
            <person name="Pangilinan J."/>
            <person name="Larsson K.H."/>
            <person name="Matsuura K."/>
            <person name="Barry K."/>
            <person name="Labutti K."/>
            <person name="Kuo R."/>
            <person name="Ohm R.A."/>
            <person name="Bhattacharya S.S."/>
            <person name="Shirouzu T."/>
            <person name="Yoshinaga Y."/>
            <person name="Martin F.M."/>
            <person name="Grigoriev I.V."/>
            <person name="Hibbett D.S."/>
        </authorList>
    </citation>
    <scope>NUCLEOTIDE SEQUENCE [LARGE SCALE GENOMIC DNA]</scope>
    <source>
        <strain evidence="5 6">HHB9708</strain>
    </source>
</reference>
<gene>
    <name evidence="5" type="ORF">SISNIDRAFT_491954</name>
</gene>
<keyword evidence="1 3" id="KW-0853">WD repeat</keyword>
<organism evidence="5 6">
    <name type="scientific">Sistotremastrum niveocremeum HHB9708</name>
    <dbReference type="NCBI Taxonomy" id="1314777"/>
    <lineage>
        <taxon>Eukaryota</taxon>
        <taxon>Fungi</taxon>
        <taxon>Dikarya</taxon>
        <taxon>Basidiomycota</taxon>
        <taxon>Agaricomycotina</taxon>
        <taxon>Agaricomycetes</taxon>
        <taxon>Sistotremastrales</taxon>
        <taxon>Sistotremastraceae</taxon>
        <taxon>Sertulicium</taxon>
        <taxon>Sertulicium niveocremeum</taxon>
    </lineage>
</organism>
<keyword evidence="2" id="KW-0677">Repeat</keyword>
<sequence>MHYQQSHKLSGHADSINAFAFNLDGSLLASGGDDQKVIIWSMEEVTLFQELHDISWGQITTIVWLGIDAEGRESIVFGCGRGMLHLYCQNRAGTTFVERGSVAAHSRTSVEALAFDAPGRRLASSSAHGDVCLWAITEEGAFNLLWANRISDRHEGTRGLVFSEDHSLLHVFCTETGYIHGLDVENKGERRKTWQARSRIGSMASSATNRLALVDNLDKGFTLYRFPTMGLVRHFLVPPSLPFYLIKQAVFAESDTLVVGGSDNGKVHIFDLPSSRTVQVLNHAKDPVQAVAAFSYEHKHVIVSGSSGSNADIRVHSRFLSTTYRTRFFSRSLVAILLIATLASLLAFLTFIHSGPSDDIHSSLSTGVTYVPFKHTKPSTPLTTFHL</sequence>
<dbReference type="AlphaFoldDB" id="A0A164M7E6"/>
<protein>
    <submittedName>
        <fullName evidence="5">WD40 repeat-like protein</fullName>
    </submittedName>
</protein>
<dbReference type="InterPro" id="IPR051350">
    <property type="entry name" value="WD_repeat-ST_regulator"/>
</dbReference>
<proteinExistence type="predicted"/>
<evidence type="ECO:0000256" key="3">
    <source>
        <dbReference type="PROSITE-ProRule" id="PRU00221"/>
    </source>
</evidence>
<dbReference type="PROSITE" id="PS50082">
    <property type="entry name" value="WD_REPEATS_2"/>
    <property type="match status" value="1"/>
</dbReference>
<feature type="repeat" description="WD" evidence="3">
    <location>
        <begin position="9"/>
        <end position="50"/>
    </location>
</feature>
<dbReference type="InterPro" id="IPR036322">
    <property type="entry name" value="WD40_repeat_dom_sf"/>
</dbReference>
<dbReference type="Gene3D" id="2.130.10.10">
    <property type="entry name" value="YVTN repeat-like/Quinoprotein amine dehydrogenase"/>
    <property type="match status" value="1"/>
</dbReference>
<dbReference type="Proteomes" id="UP000076722">
    <property type="component" value="Unassembled WGS sequence"/>
</dbReference>
<keyword evidence="6" id="KW-1185">Reference proteome</keyword>
<dbReference type="OrthoDB" id="3238562at2759"/>
<dbReference type="STRING" id="1314777.A0A164M7E6"/>
<evidence type="ECO:0000256" key="2">
    <source>
        <dbReference type="ARBA" id="ARBA00022737"/>
    </source>
</evidence>
<dbReference type="EMBL" id="KV419501">
    <property type="protein sequence ID" value="KZS86438.1"/>
    <property type="molecule type" value="Genomic_DNA"/>
</dbReference>
<dbReference type="SUPFAM" id="SSF50978">
    <property type="entry name" value="WD40 repeat-like"/>
    <property type="match status" value="1"/>
</dbReference>
<dbReference type="Pfam" id="PF00400">
    <property type="entry name" value="WD40"/>
    <property type="match status" value="2"/>
</dbReference>
<keyword evidence="4" id="KW-0812">Transmembrane</keyword>
<evidence type="ECO:0000313" key="6">
    <source>
        <dbReference type="Proteomes" id="UP000076722"/>
    </source>
</evidence>
<dbReference type="PROSITE" id="PS50294">
    <property type="entry name" value="WD_REPEATS_REGION"/>
    <property type="match status" value="1"/>
</dbReference>
<dbReference type="InterPro" id="IPR015943">
    <property type="entry name" value="WD40/YVTN_repeat-like_dom_sf"/>
</dbReference>
<keyword evidence="4" id="KW-1133">Transmembrane helix</keyword>